<organism evidence="2 3">
    <name type="scientific">Acrobeloides nanus</name>
    <dbReference type="NCBI Taxonomy" id="290746"/>
    <lineage>
        <taxon>Eukaryota</taxon>
        <taxon>Metazoa</taxon>
        <taxon>Ecdysozoa</taxon>
        <taxon>Nematoda</taxon>
        <taxon>Chromadorea</taxon>
        <taxon>Rhabditida</taxon>
        <taxon>Tylenchina</taxon>
        <taxon>Cephalobomorpha</taxon>
        <taxon>Cephaloboidea</taxon>
        <taxon>Cephalobidae</taxon>
        <taxon>Acrobeloides</taxon>
    </lineage>
</organism>
<reference evidence="3" key="1">
    <citation type="submission" date="2022-11" db="UniProtKB">
        <authorList>
            <consortium name="WormBaseParasite"/>
        </authorList>
    </citation>
    <scope>IDENTIFICATION</scope>
</reference>
<accession>A0A914DJ40</accession>
<feature type="signal peptide" evidence="1">
    <location>
        <begin position="1"/>
        <end position="26"/>
    </location>
</feature>
<dbReference type="PANTHER" id="PTHR34150">
    <property type="entry name" value="PROTEIN CBG08832-RELATED"/>
    <property type="match status" value="1"/>
</dbReference>
<sequence>MRIKSRHSLPFMAAFLVIFLAGFLNAQDEPDHPDDPEGLHAYSNSSFLTIGRFKRWGCPSGCFSGCSSSNQCRTYNAYAVCVGGCCCNNNNDITTACSGDPAVAGCLRGLCGQGYYCTSNNYCCRCQSGQSPGPCVNGLCPSGYACNANNYCCSLGSGTAMNPCINNMCPAGFTCGAGNLCYPSTSNNIFG</sequence>
<evidence type="ECO:0000313" key="2">
    <source>
        <dbReference type="Proteomes" id="UP000887540"/>
    </source>
</evidence>
<dbReference type="PANTHER" id="PTHR34150:SF12">
    <property type="entry name" value="CC DOMAIN-CONTAINING PROTEIN"/>
    <property type="match status" value="1"/>
</dbReference>
<dbReference type="WBParaSite" id="ACRNAN_scaffold2889.g30090.t1">
    <property type="protein sequence ID" value="ACRNAN_scaffold2889.g30090.t1"/>
    <property type="gene ID" value="ACRNAN_scaffold2889.g30090"/>
</dbReference>
<feature type="chain" id="PRO_5037701172" evidence="1">
    <location>
        <begin position="27"/>
        <end position="191"/>
    </location>
</feature>
<evidence type="ECO:0000256" key="1">
    <source>
        <dbReference type="SAM" id="SignalP"/>
    </source>
</evidence>
<dbReference type="AlphaFoldDB" id="A0A914DJ40"/>
<keyword evidence="1" id="KW-0732">Signal</keyword>
<name>A0A914DJ40_9BILA</name>
<evidence type="ECO:0000313" key="3">
    <source>
        <dbReference type="WBParaSite" id="ACRNAN_scaffold2889.g30090.t1"/>
    </source>
</evidence>
<proteinExistence type="predicted"/>
<dbReference type="Proteomes" id="UP000887540">
    <property type="component" value="Unplaced"/>
</dbReference>
<protein>
    <submittedName>
        <fullName evidence="3">Uncharacterized protein</fullName>
    </submittedName>
</protein>
<keyword evidence="2" id="KW-1185">Reference proteome</keyword>